<reference evidence="1 4" key="3">
    <citation type="submission" date="2019-12" db="EMBL/GenBank/DDBJ databases">
        <title>Engineering Photorhabdus to improve their lethality against agricultural pests.</title>
        <authorList>
            <person name="Machado R.A.R."/>
        </authorList>
    </citation>
    <scope>NUCLEOTIDE SEQUENCE [LARGE SCALE GENOMIC DNA]</scope>
    <source>
        <strain evidence="1 4">M-CN4</strain>
    </source>
</reference>
<name>A0A329WXH2_9GAMM</name>
<reference evidence="2" key="1">
    <citation type="submission" date="2017-08" db="EMBL/GenBank/DDBJ databases">
        <authorList>
            <person name="de Groot N.N."/>
        </authorList>
    </citation>
    <scope>NUCLEOTIDE SEQUENCE</scope>
    <source>
        <strain evidence="2">LJ24-63</strain>
    </source>
</reference>
<reference evidence="2 3" key="2">
    <citation type="journal article" date="2018" name="Int. J. Syst. Evol. Microbiol.">
        <title>Whole-genome-based revisit of Photorhabdus phylogeny: proposal for the elevation of most Photorhabdus subspecies to the species level and description of one novel species Photorhabdus bodei sp. nov., and one novel subspecies Photorhabdus laumondii subsp. clarkei subsp. nov.</title>
        <authorList>
            <person name="Machado R.A.R."/>
            <person name="Wuthrich D."/>
            <person name="Kuhnert P."/>
            <person name="Arce C.C.M."/>
            <person name="Thonen L."/>
            <person name="Ruiz C."/>
            <person name="Zhang X."/>
            <person name="Robert C.A.M."/>
            <person name="Karimi J."/>
            <person name="Kamali S."/>
            <person name="Ma J."/>
            <person name="Bruggmann R."/>
            <person name="Erb M."/>
        </authorList>
    </citation>
    <scope>NUCLEOTIDE SEQUENCE [LARGE SCALE GENOMIC DNA]</scope>
    <source>
        <strain evidence="2 3">LJ24-63</strain>
    </source>
</reference>
<comment type="caution">
    <text evidence="2">The sequence shown here is derived from an EMBL/GenBank/DDBJ whole genome shotgun (WGS) entry which is preliminary data.</text>
</comment>
<evidence type="ECO:0000313" key="1">
    <source>
        <dbReference type="EMBL" id="NDL04349.1"/>
    </source>
</evidence>
<proteinExistence type="predicted"/>
<evidence type="ECO:0000313" key="2">
    <source>
        <dbReference type="EMBL" id="RAX08715.1"/>
    </source>
</evidence>
<sequence>MQSTAQKLFQPIFTRKAEPIRLFSVSQDEIGFEEINQMIIGRIKRDADLLMSVGESIAHI</sequence>
<keyword evidence="4" id="KW-1185">Reference proteome</keyword>
<organism evidence="2 3">
    <name type="scientific">Photorhabdus bodei</name>
    <dbReference type="NCBI Taxonomy" id="2029681"/>
    <lineage>
        <taxon>Bacteria</taxon>
        <taxon>Pseudomonadati</taxon>
        <taxon>Pseudomonadota</taxon>
        <taxon>Gammaproteobacteria</taxon>
        <taxon>Enterobacterales</taxon>
        <taxon>Morganellaceae</taxon>
        <taxon>Photorhabdus</taxon>
    </lineage>
</organism>
<dbReference type="Proteomes" id="UP000250919">
    <property type="component" value="Unassembled WGS sequence"/>
</dbReference>
<gene>
    <name evidence="2" type="ORF">CKY02_18460</name>
    <name evidence="1" type="ORF">GPY48_14350</name>
</gene>
<dbReference type="EMBL" id="WSFC01000030">
    <property type="protein sequence ID" value="NDL04349.1"/>
    <property type="molecule type" value="Genomic_DNA"/>
</dbReference>
<evidence type="ECO:0000313" key="3">
    <source>
        <dbReference type="Proteomes" id="UP000250919"/>
    </source>
</evidence>
<protein>
    <submittedName>
        <fullName evidence="2">Uncharacterized protein</fullName>
    </submittedName>
</protein>
<evidence type="ECO:0000313" key="4">
    <source>
        <dbReference type="Proteomes" id="UP000466619"/>
    </source>
</evidence>
<dbReference type="EMBL" id="NSCM01000044">
    <property type="protein sequence ID" value="RAX08715.1"/>
    <property type="molecule type" value="Genomic_DNA"/>
</dbReference>
<dbReference type="AlphaFoldDB" id="A0A329WXH2"/>
<accession>A0A329WXH2</accession>
<dbReference type="Proteomes" id="UP000466619">
    <property type="component" value="Unassembled WGS sequence"/>
</dbReference>
<dbReference type="RefSeq" id="WP_054477352.1">
    <property type="nucleotide sequence ID" value="NZ_CAWNYH010000044.1"/>
</dbReference>
<dbReference type="GeneID" id="88807810"/>